<gene>
    <name evidence="3" type="primary">RvY_18718-1</name>
    <name evidence="3" type="synonym">RvY_18718.1</name>
    <name evidence="3" type="ORF">RvY_18718</name>
</gene>
<evidence type="ECO:0000256" key="2">
    <source>
        <dbReference type="SAM" id="MobiDB-lite"/>
    </source>
</evidence>
<protein>
    <recommendedName>
        <fullName evidence="5">Transposase Tc1-like domain-containing protein</fullName>
    </recommendedName>
</protein>
<dbReference type="Proteomes" id="UP000186922">
    <property type="component" value="Unassembled WGS sequence"/>
</dbReference>
<evidence type="ECO:0000256" key="1">
    <source>
        <dbReference type="ARBA" id="ARBA00004123"/>
    </source>
</evidence>
<dbReference type="GO" id="GO:0005634">
    <property type="term" value="C:nucleus"/>
    <property type="evidence" value="ECO:0007669"/>
    <property type="project" value="UniProtKB-SubCell"/>
</dbReference>
<evidence type="ECO:0000313" key="3">
    <source>
        <dbReference type="EMBL" id="GAV09124.1"/>
    </source>
</evidence>
<sequence length="165" mass="18837">MAPGKVHHPEIVKAVYRMRAQKKTHEEIAKTFGHNRAWAFSIFKKYDEETGLPKKPREFPRKTDKSQDDAILDWVKEHGQRNFRKMASDLKEAGLADISEHTIRRRLKELIPKPKIVRKKKETVTVKSKAARGKFVVLRANDIAKLPDPSTASTESSPAPAEKES</sequence>
<dbReference type="EMBL" id="BDGG01000020">
    <property type="protein sequence ID" value="GAV09124.1"/>
    <property type="molecule type" value="Genomic_DNA"/>
</dbReference>
<keyword evidence="4" id="KW-1185">Reference proteome</keyword>
<dbReference type="AlphaFoldDB" id="A0A1D1WAX3"/>
<comment type="caution">
    <text evidence="3">The sequence shown here is derived from an EMBL/GenBank/DDBJ whole genome shotgun (WGS) entry which is preliminary data.</text>
</comment>
<evidence type="ECO:0000313" key="4">
    <source>
        <dbReference type="Proteomes" id="UP000186922"/>
    </source>
</evidence>
<accession>A0A1D1WAX3</accession>
<comment type="subcellular location">
    <subcellularLocation>
        <location evidence="1">Nucleus</location>
    </subcellularLocation>
</comment>
<dbReference type="SUPFAM" id="SSF46689">
    <property type="entry name" value="Homeodomain-like"/>
    <property type="match status" value="1"/>
</dbReference>
<evidence type="ECO:0008006" key="5">
    <source>
        <dbReference type="Google" id="ProtNLM"/>
    </source>
</evidence>
<name>A0A1D1WAX3_RAMVA</name>
<organism evidence="3 4">
    <name type="scientific">Ramazzottius varieornatus</name>
    <name type="common">Water bear</name>
    <name type="synonym">Tardigrade</name>
    <dbReference type="NCBI Taxonomy" id="947166"/>
    <lineage>
        <taxon>Eukaryota</taxon>
        <taxon>Metazoa</taxon>
        <taxon>Ecdysozoa</taxon>
        <taxon>Tardigrada</taxon>
        <taxon>Eutardigrada</taxon>
        <taxon>Parachela</taxon>
        <taxon>Hypsibioidea</taxon>
        <taxon>Ramazzottiidae</taxon>
        <taxon>Ramazzottius</taxon>
    </lineage>
</organism>
<dbReference type="InterPro" id="IPR009057">
    <property type="entry name" value="Homeodomain-like_sf"/>
</dbReference>
<proteinExistence type="predicted"/>
<reference evidence="3 4" key="1">
    <citation type="journal article" date="2016" name="Nat. Commun.">
        <title>Extremotolerant tardigrade genome and improved radiotolerance of human cultured cells by tardigrade-unique protein.</title>
        <authorList>
            <person name="Hashimoto T."/>
            <person name="Horikawa D.D."/>
            <person name="Saito Y."/>
            <person name="Kuwahara H."/>
            <person name="Kozuka-Hata H."/>
            <person name="Shin-I T."/>
            <person name="Minakuchi Y."/>
            <person name="Ohishi K."/>
            <person name="Motoyama A."/>
            <person name="Aizu T."/>
            <person name="Enomoto A."/>
            <person name="Kondo K."/>
            <person name="Tanaka S."/>
            <person name="Hara Y."/>
            <person name="Koshikawa S."/>
            <person name="Sagara H."/>
            <person name="Miura T."/>
            <person name="Yokobori S."/>
            <person name="Miyagawa K."/>
            <person name="Suzuki Y."/>
            <person name="Kubo T."/>
            <person name="Oyama M."/>
            <person name="Kohara Y."/>
            <person name="Fujiyama A."/>
            <person name="Arakawa K."/>
            <person name="Katayama T."/>
            <person name="Toyoda A."/>
            <person name="Kunieda T."/>
        </authorList>
    </citation>
    <scope>NUCLEOTIDE SEQUENCE [LARGE SCALE GENOMIC DNA]</scope>
    <source>
        <strain evidence="3 4">YOKOZUNA-1</strain>
    </source>
</reference>
<feature type="region of interest" description="Disordered" evidence="2">
    <location>
        <begin position="146"/>
        <end position="165"/>
    </location>
</feature>
<feature type="compositionally biased region" description="Low complexity" evidence="2">
    <location>
        <begin position="149"/>
        <end position="165"/>
    </location>
</feature>